<evidence type="ECO:0000313" key="2">
    <source>
        <dbReference type="EnsemblMetazoa" id="BGLB035905-PA"/>
    </source>
</evidence>
<dbReference type="KEGG" id="bgt:106050641"/>
<evidence type="ECO:0000256" key="1">
    <source>
        <dbReference type="SAM" id="Coils"/>
    </source>
</evidence>
<protein>
    <submittedName>
        <fullName evidence="2">Uncharacterized protein</fullName>
    </submittedName>
</protein>
<dbReference type="RefSeq" id="XP_013061118.2">
    <property type="nucleotide sequence ID" value="XM_013205664.2"/>
</dbReference>
<evidence type="ECO:0000313" key="3">
    <source>
        <dbReference type="Proteomes" id="UP000076420"/>
    </source>
</evidence>
<reference evidence="2" key="1">
    <citation type="submission" date="2020-05" db="UniProtKB">
        <authorList>
            <consortium name="EnsemblMetazoa"/>
        </authorList>
    </citation>
    <scope>IDENTIFICATION</scope>
    <source>
        <strain evidence="2">BB02</strain>
    </source>
</reference>
<dbReference type="VEuPathDB" id="VectorBase:BGLB035905"/>
<dbReference type="AlphaFoldDB" id="A0A2C9LWX7"/>
<dbReference type="Proteomes" id="UP000076420">
    <property type="component" value="Unassembled WGS sequence"/>
</dbReference>
<dbReference type="STRING" id="6526.A0A2C9LWX7"/>
<name>A0A2C9LWX7_BIOGL</name>
<organism evidence="2 3">
    <name type="scientific">Biomphalaria glabrata</name>
    <name type="common">Bloodfluke planorb</name>
    <name type="synonym">Freshwater snail</name>
    <dbReference type="NCBI Taxonomy" id="6526"/>
    <lineage>
        <taxon>Eukaryota</taxon>
        <taxon>Metazoa</taxon>
        <taxon>Spiralia</taxon>
        <taxon>Lophotrochozoa</taxon>
        <taxon>Mollusca</taxon>
        <taxon>Gastropoda</taxon>
        <taxon>Heterobranchia</taxon>
        <taxon>Euthyneura</taxon>
        <taxon>Panpulmonata</taxon>
        <taxon>Hygrophila</taxon>
        <taxon>Lymnaeoidea</taxon>
        <taxon>Planorbidae</taxon>
        <taxon>Biomphalaria</taxon>
    </lineage>
</organism>
<proteinExistence type="predicted"/>
<keyword evidence="1" id="KW-0175">Coiled coil</keyword>
<dbReference type="VEuPathDB" id="VectorBase:BGLAX_032798"/>
<accession>A0A2C9LWX7</accession>
<sequence>MALEKTNNAKTPFNINSPVNKYDLLTLEQHKHGLTEEHILLAFQAFDELIPYLGVFTQIFQKLRADFIAAVYSDELTGTTDSSKEYVQRKPFFLLVKQDQDQKIELIEELKEQLEKLKKSLFEKHNHLSEALEELSKKDNEISDLILLQTKLKEKIEEQQNEMNKMENQMEEIKSSASFTEHQLACDISDLRDELEDAKNEIKELSVFKKSYDDIYFAFMDKSMDDDEIKQKKQSVVSTKRANLENELESAQRIEEQILLIMNTMIEDYEKHVDAHRFIVMEKCSSHAETDAEQDLRELELDEANEELRHVQLTFQNSVANLLTELGLLEQHTGMLNEHLQMLEELKPTLIKKKQEMDQKWKGDSILSAGLELDDSLESHFDPFIAQEQIFSKYSAMLYTSNNQGKTFEELKDAKYCASCGEKTLICPHKLTGPEKIFILPHHCSHIKITRPRVRINKQATKNNEKLDQQWELFQYKNSITKSHTESSTSNTDISRESSLLGMTDTHIMHTTQKLWEDYNKRTTSERKIPRFLTLEQTQAIIEQFLGYLIWTDEFLTEVDVDESILDLMYRYMHFQYMVADVANMAAHDFLSAITQYSGVDKTIQLLGHVLIGNLDASCLRYILLICDFITAVDWKEVEDFRAFATAIYPFLNEDDFENLQMSYTSYSENKISQYHVASFLINLIIKHREPRFRDMEIKLVQYQGQENGHLTEVEFKEATENLVPLCNEQIRNRLFVQSVKSSQLELSKKAVPIMKLAHIAAFLTLEQISNVIRENVLLKLKERRAHLKPIAIDAKEQRASNEGDYNGSKLVTMTYMRQLAANINRQFKQEEDSIYS</sequence>
<feature type="coiled-coil region" evidence="1">
    <location>
        <begin position="96"/>
        <end position="208"/>
    </location>
</feature>
<dbReference type="OrthoDB" id="2142729at2759"/>
<dbReference type="EnsemblMetazoa" id="BGLB035905-RA">
    <property type="protein sequence ID" value="BGLB035905-PA"/>
    <property type="gene ID" value="BGLB035905"/>
</dbReference>
<gene>
    <name evidence="2" type="primary">106050641</name>
</gene>